<accession>A0A3R9FAE7</accession>
<dbReference type="OrthoDB" id="10003993at2"/>
<evidence type="ECO:0000313" key="2">
    <source>
        <dbReference type="Proteomes" id="UP000275331"/>
    </source>
</evidence>
<proteinExistence type="predicted"/>
<name>A0A3R9FAE7_9ENTR</name>
<evidence type="ECO:0000313" key="1">
    <source>
        <dbReference type="EMBL" id="RSE29222.1"/>
    </source>
</evidence>
<dbReference type="AlphaFoldDB" id="A0A3R9FAE7"/>
<gene>
    <name evidence="1" type="ORF">EGT71_01495</name>
</gene>
<sequence length="168" mass="18401">MRPDKFFFPHEFYYNEEVYFGQKDGKKGVILIALRDETCPFDIGDVLVQKQGGKARQFEVLDYDVNESLGVGGGGYPFLASLQVKALDVKDKPVSTTTHINFNAAVTAGGDFQAGSINTIEKHISIEQLQEAIEKSNDPEVKTLWQKLLDNPTFASIAATLAKGALGS</sequence>
<dbReference type="Proteomes" id="UP000275331">
    <property type="component" value="Unassembled WGS sequence"/>
</dbReference>
<organism evidence="1 2">
    <name type="scientific">Atlantibacter subterraneus</name>
    <dbReference type="NCBI Taxonomy" id="255519"/>
    <lineage>
        <taxon>Bacteria</taxon>
        <taxon>Pseudomonadati</taxon>
        <taxon>Pseudomonadota</taxon>
        <taxon>Gammaproteobacteria</taxon>
        <taxon>Enterobacterales</taxon>
        <taxon>Enterobacteriaceae</taxon>
        <taxon>Atlantibacter</taxon>
    </lineage>
</organism>
<comment type="caution">
    <text evidence="1">The sequence shown here is derived from an EMBL/GenBank/DDBJ whole genome shotgun (WGS) entry which is preliminary data.</text>
</comment>
<reference evidence="1 2" key="1">
    <citation type="submission" date="2018-10" db="EMBL/GenBank/DDBJ databases">
        <title>Transmission dynamics of multidrug resistant bacteria on intensive care unit surfaces.</title>
        <authorList>
            <person name="D'Souza A.W."/>
            <person name="Potter R.F."/>
            <person name="Wallace M."/>
            <person name="Shupe A."/>
            <person name="Patel S."/>
            <person name="Sun S."/>
            <person name="Gul D."/>
            <person name="Kwon J.H."/>
            <person name="Andleeb S."/>
            <person name="Burnham C.-A.D."/>
            <person name="Dantas G."/>
        </authorList>
    </citation>
    <scope>NUCLEOTIDE SEQUENCE [LARGE SCALE GENOMIC DNA]</scope>
    <source>
        <strain evidence="1 2">AS_373</strain>
    </source>
</reference>
<dbReference type="RefSeq" id="WP_125292270.1">
    <property type="nucleotide sequence ID" value="NZ_RHWZ01000002.1"/>
</dbReference>
<protein>
    <submittedName>
        <fullName evidence="1">Uncharacterized protein</fullName>
    </submittedName>
</protein>
<dbReference type="EMBL" id="RHXB01000001">
    <property type="protein sequence ID" value="RSE29222.1"/>
    <property type="molecule type" value="Genomic_DNA"/>
</dbReference>